<dbReference type="InterPro" id="IPR013057">
    <property type="entry name" value="AA_transpt_TM"/>
</dbReference>
<dbReference type="EMBL" id="HACG01051535">
    <property type="protein sequence ID" value="CEK98406.1"/>
    <property type="molecule type" value="Transcribed_RNA"/>
</dbReference>
<protein>
    <recommendedName>
        <fullName evidence="6">Amino acid transporter transmembrane domain-containing protein</fullName>
    </recommendedName>
</protein>
<feature type="non-terminal residue" evidence="7">
    <location>
        <position position="123"/>
    </location>
</feature>
<feature type="non-terminal residue" evidence="7">
    <location>
        <position position="1"/>
    </location>
</feature>
<evidence type="ECO:0000256" key="5">
    <source>
        <dbReference type="SAM" id="Phobius"/>
    </source>
</evidence>
<accession>A0A0B7C1A1</accession>
<dbReference type="GO" id="GO:0005774">
    <property type="term" value="C:vacuolar membrane"/>
    <property type="evidence" value="ECO:0007669"/>
    <property type="project" value="TreeGrafter"/>
</dbReference>
<keyword evidence="3 5" id="KW-1133">Transmembrane helix</keyword>
<dbReference type="PANTHER" id="PTHR22950:SF349">
    <property type="entry name" value="AMINO ACID TRANSPORTER TRANSMEMBRANE DOMAIN-CONTAINING PROTEIN"/>
    <property type="match status" value="1"/>
</dbReference>
<evidence type="ECO:0000256" key="3">
    <source>
        <dbReference type="ARBA" id="ARBA00022989"/>
    </source>
</evidence>
<organism evidence="7">
    <name type="scientific">Arion vulgaris</name>
    <dbReference type="NCBI Taxonomy" id="1028688"/>
    <lineage>
        <taxon>Eukaryota</taxon>
        <taxon>Metazoa</taxon>
        <taxon>Spiralia</taxon>
        <taxon>Lophotrochozoa</taxon>
        <taxon>Mollusca</taxon>
        <taxon>Gastropoda</taxon>
        <taxon>Heterobranchia</taxon>
        <taxon>Euthyneura</taxon>
        <taxon>Panpulmonata</taxon>
        <taxon>Eupulmonata</taxon>
        <taxon>Stylommatophora</taxon>
        <taxon>Helicina</taxon>
        <taxon>Arionoidea</taxon>
        <taxon>Arionidae</taxon>
        <taxon>Arion</taxon>
    </lineage>
</organism>
<dbReference type="PANTHER" id="PTHR22950">
    <property type="entry name" value="AMINO ACID TRANSPORTER"/>
    <property type="match status" value="1"/>
</dbReference>
<evidence type="ECO:0000313" key="7">
    <source>
        <dbReference type="EMBL" id="CEK98406.1"/>
    </source>
</evidence>
<gene>
    <name evidence="7" type="primary">ORF218635</name>
</gene>
<evidence type="ECO:0000256" key="1">
    <source>
        <dbReference type="ARBA" id="ARBA00004141"/>
    </source>
</evidence>
<comment type="subcellular location">
    <subcellularLocation>
        <location evidence="1">Membrane</location>
        <topology evidence="1">Multi-pass membrane protein</topology>
    </subcellularLocation>
</comment>
<feature type="domain" description="Amino acid transporter transmembrane" evidence="6">
    <location>
        <begin position="48"/>
        <end position="121"/>
    </location>
</feature>
<evidence type="ECO:0000259" key="6">
    <source>
        <dbReference type="Pfam" id="PF01490"/>
    </source>
</evidence>
<proteinExistence type="predicted"/>
<dbReference type="AlphaFoldDB" id="A0A0B7C1A1"/>
<sequence>NTDNGDVSIMVYPYGGVLEAAEEEPNHYLHSSSEENLVMPDRSLDVTTTTNMQTLMHLMKGNIGTGILALPIAVKHAGLWTGLAGILCVGVIAIHCMHILVNCSHKLCKRTGSITLDYADVME</sequence>
<keyword evidence="4 5" id="KW-0472">Membrane</keyword>
<dbReference type="GO" id="GO:0015179">
    <property type="term" value="F:L-amino acid transmembrane transporter activity"/>
    <property type="evidence" value="ECO:0007669"/>
    <property type="project" value="TreeGrafter"/>
</dbReference>
<keyword evidence="2 5" id="KW-0812">Transmembrane</keyword>
<dbReference type="Pfam" id="PF01490">
    <property type="entry name" value="Aa_trans"/>
    <property type="match status" value="1"/>
</dbReference>
<evidence type="ECO:0000256" key="2">
    <source>
        <dbReference type="ARBA" id="ARBA00022692"/>
    </source>
</evidence>
<evidence type="ECO:0000256" key="4">
    <source>
        <dbReference type="ARBA" id="ARBA00023136"/>
    </source>
</evidence>
<feature type="transmembrane region" description="Helical" evidence="5">
    <location>
        <begin position="79"/>
        <end position="101"/>
    </location>
</feature>
<reference evidence="7" key="1">
    <citation type="submission" date="2014-12" db="EMBL/GenBank/DDBJ databases">
        <title>Insight into the proteome of Arion vulgaris.</title>
        <authorList>
            <person name="Aradska J."/>
            <person name="Bulat T."/>
            <person name="Smidak R."/>
            <person name="Sarate P."/>
            <person name="Gangsoo J."/>
            <person name="Sialana F."/>
            <person name="Bilban M."/>
            <person name="Lubec G."/>
        </authorList>
    </citation>
    <scope>NUCLEOTIDE SEQUENCE</scope>
    <source>
        <tissue evidence="7">Skin</tissue>
    </source>
</reference>
<name>A0A0B7C1A1_9EUPU</name>